<feature type="compositionally biased region" description="Polar residues" evidence="12">
    <location>
        <begin position="175"/>
        <end position="199"/>
    </location>
</feature>
<dbReference type="InterPro" id="IPR009057">
    <property type="entry name" value="Homeodomain-like_sf"/>
</dbReference>
<dbReference type="PROSITE" id="PS00027">
    <property type="entry name" value="HOMEOBOX_1"/>
    <property type="match status" value="1"/>
</dbReference>
<feature type="DNA-binding region" description="Homeobox" evidence="10">
    <location>
        <begin position="201"/>
        <end position="260"/>
    </location>
</feature>
<evidence type="ECO:0000256" key="11">
    <source>
        <dbReference type="RuleBase" id="RU000682"/>
    </source>
</evidence>
<dbReference type="SMART" id="SM00389">
    <property type="entry name" value="HOX"/>
    <property type="match status" value="1"/>
</dbReference>
<organism evidence="14 15">
    <name type="scientific">Acipenser ruthenus</name>
    <name type="common">Sterlet sturgeon</name>
    <dbReference type="NCBI Taxonomy" id="7906"/>
    <lineage>
        <taxon>Eukaryota</taxon>
        <taxon>Metazoa</taxon>
        <taxon>Chordata</taxon>
        <taxon>Craniata</taxon>
        <taxon>Vertebrata</taxon>
        <taxon>Euteleostomi</taxon>
        <taxon>Actinopterygii</taxon>
        <taxon>Chondrostei</taxon>
        <taxon>Acipenseriformes</taxon>
        <taxon>Acipenseridae</taxon>
        <taxon>Acipenser</taxon>
    </lineage>
</organism>
<keyword evidence="7 10" id="KW-0371">Homeobox</keyword>
<keyword evidence="8" id="KW-0804">Transcription</keyword>
<reference evidence="14 15" key="1">
    <citation type="submission" date="2019-01" db="EMBL/GenBank/DDBJ databases">
        <title>Draft Genome and Complete Hox-Cluster Characterization of the Sterlet Sturgeon (Acipenser ruthenus).</title>
        <authorList>
            <person name="Wei Q."/>
        </authorList>
    </citation>
    <scope>NUCLEOTIDE SEQUENCE [LARGE SCALE GENOMIC DNA]</scope>
    <source>
        <strain evidence="14">WHYD16114868_AA</strain>
        <tissue evidence="14">Blood</tissue>
    </source>
</reference>
<evidence type="ECO:0000256" key="1">
    <source>
        <dbReference type="ARBA" id="ARBA00003263"/>
    </source>
</evidence>
<comment type="function">
    <text evidence="1">Sequence-specific transcription factor which is part of a developmental regulatory system that provides cells with specific positional identities on the anterior-posterior axis.</text>
</comment>
<dbReference type="Gene3D" id="1.10.10.60">
    <property type="entry name" value="Homeodomain-like"/>
    <property type="match status" value="1"/>
</dbReference>
<keyword evidence="9 10" id="KW-0539">Nucleus</keyword>
<dbReference type="Proteomes" id="UP000289886">
    <property type="component" value="Unassembled WGS sequence"/>
</dbReference>
<dbReference type="InterPro" id="IPR017970">
    <property type="entry name" value="Homeobox_CS"/>
</dbReference>
<evidence type="ECO:0000313" key="15">
    <source>
        <dbReference type="Proteomes" id="UP000289886"/>
    </source>
</evidence>
<evidence type="ECO:0000256" key="4">
    <source>
        <dbReference type="ARBA" id="ARBA00022473"/>
    </source>
</evidence>
<dbReference type="PANTHER" id="PTHR46440">
    <property type="entry name" value="HOMEOBOX PROTEIN HOX-D12-RELATED"/>
    <property type="match status" value="1"/>
</dbReference>
<dbReference type="Pfam" id="PF00046">
    <property type="entry name" value="Homeodomain"/>
    <property type="match status" value="1"/>
</dbReference>
<feature type="domain" description="Homeobox" evidence="13">
    <location>
        <begin position="199"/>
        <end position="259"/>
    </location>
</feature>
<comment type="caution">
    <text evidence="14">The sequence shown here is derived from an EMBL/GenBank/DDBJ whole genome shotgun (WGS) entry which is preliminary data.</text>
</comment>
<evidence type="ECO:0000256" key="6">
    <source>
        <dbReference type="ARBA" id="ARBA00023125"/>
    </source>
</evidence>
<dbReference type="AlphaFoldDB" id="A0A444U6S5"/>
<evidence type="ECO:0000256" key="10">
    <source>
        <dbReference type="PROSITE-ProRule" id="PRU00108"/>
    </source>
</evidence>
<dbReference type="PROSITE" id="PS50071">
    <property type="entry name" value="HOMEOBOX_2"/>
    <property type="match status" value="1"/>
</dbReference>
<evidence type="ECO:0000256" key="7">
    <source>
        <dbReference type="ARBA" id="ARBA00023155"/>
    </source>
</evidence>
<evidence type="ECO:0000256" key="12">
    <source>
        <dbReference type="SAM" id="MobiDB-lite"/>
    </source>
</evidence>
<keyword evidence="5" id="KW-0805">Transcription regulation</keyword>
<dbReference type="PRINTS" id="PR00024">
    <property type="entry name" value="HOMEOBOX"/>
</dbReference>
<evidence type="ECO:0000256" key="5">
    <source>
        <dbReference type="ARBA" id="ARBA00023015"/>
    </source>
</evidence>
<dbReference type="GO" id="GO:0005634">
    <property type="term" value="C:nucleus"/>
    <property type="evidence" value="ECO:0007669"/>
    <property type="project" value="UniProtKB-SubCell"/>
</dbReference>
<dbReference type="GO" id="GO:1990837">
    <property type="term" value="F:sequence-specific double-stranded DNA binding"/>
    <property type="evidence" value="ECO:0007669"/>
    <property type="project" value="TreeGrafter"/>
</dbReference>
<evidence type="ECO:0000313" key="14">
    <source>
        <dbReference type="EMBL" id="RXM30887.1"/>
    </source>
</evidence>
<dbReference type="InterPro" id="IPR001356">
    <property type="entry name" value="HD"/>
</dbReference>
<evidence type="ECO:0000256" key="2">
    <source>
        <dbReference type="ARBA" id="ARBA00004123"/>
    </source>
</evidence>
<dbReference type="InterPro" id="IPR020479">
    <property type="entry name" value="HD_metazoa"/>
</dbReference>
<evidence type="ECO:0000256" key="9">
    <source>
        <dbReference type="ARBA" id="ARBA00023242"/>
    </source>
</evidence>
<feature type="region of interest" description="Disordered" evidence="12">
    <location>
        <begin position="175"/>
        <end position="211"/>
    </location>
</feature>
<dbReference type="PANTHER" id="PTHR46440:SF1">
    <property type="entry name" value="HOMEOBOX PROTEIN HOX-D12"/>
    <property type="match status" value="1"/>
</dbReference>
<evidence type="ECO:0000256" key="8">
    <source>
        <dbReference type="ARBA" id="ARBA00023163"/>
    </source>
</evidence>
<evidence type="ECO:0000259" key="13">
    <source>
        <dbReference type="PROSITE" id="PS50071"/>
    </source>
</evidence>
<comment type="subcellular location">
    <subcellularLocation>
        <location evidence="2 10 11">Nucleus</location>
    </subcellularLocation>
</comment>
<proteinExistence type="inferred from homology"/>
<evidence type="ECO:0000256" key="3">
    <source>
        <dbReference type="ARBA" id="ARBA00006317"/>
    </source>
</evidence>
<keyword evidence="15" id="KW-1185">Reference proteome</keyword>
<comment type="similarity">
    <text evidence="3">Belongs to the Abd-B homeobox family.</text>
</comment>
<dbReference type="EMBL" id="SCEB01215182">
    <property type="protein sequence ID" value="RXM30887.1"/>
    <property type="molecule type" value="Genomic_DNA"/>
</dbReference>
<protein>
    <submittedName>
        <fullName evidence="14">Homeobox protein Hox-D12</fullName>
    </submittedName>
</protein>
<sequence length="269" mass="30481">MCERNLLSSGYVGSLLNYPSPDSFYFPNLRGNGAQLTGLPPISYTRSEVCSLPWTPPSSCTSPPQSRAFSGYSQPFLTNSVPLSTNPSNHNKGSLEDTGKYYFQNASLKPEEPCRRSPSFSSEHGLNSANASSAKYDFSNFERLPHGSSAHSELHTSNQAISEGIKQSVDLNMTMLSPSNQPCTRASLSDESPWCPTQSRSRKKRKPYTKPQLAELENEFLMNEFINRQKRKELSDRLDLSDQQVKIWFQNRRMKKKRLTMREHAFSMY</sequence>
<dbReference type="CDD" id="cd00086">
    <property type="entry name" value="homeodomain"/>
    <property type="match status" value="1"/>
</dbReference>
<accession>A0A444U6S5</accession>
<keyword evidence="6 10" id="KW-0238">DNA-binding</keyword>
<dbReference type="GO" id="GO:0000981">
    <property type="term" value="F:DNA-binding transcription factor activity, RNA polymerase II-specific"/>
    <property type="evidence" value="ECO:0007669"/>
    <property type="project" value="InterPro"/>
</dbReference>
<dbReference type="SUPFAM" id="SSF46689">
    <property type="entry name" value="Homeodomain-like"/>
    <property type="match status" value="1"/>
</dbReference>
<keyword evidence="4" id="KW-0217">Developmental protein</keyword>
<gene>
    <name evidence="14" type="ORF">EOD39_7458</name>
</gene>
<name>A0A444U6S5_ACIRT</name>